<dbReference type="GO" id="GO:0006637">
    <property type="term" value="P:acyl-CoA metabolic process"/>
    <property type="evidence" value="ECO:0007669"/>
    <property type="project" value="InterPro"/>
</dbReference>
<dbReference type="PANTHER" id="PTHR11066">
    <property type="entry name" value="ACYL-COA THIOESTERASE"/>
    <property type="match status" value="1"/>
</dbReference>
<proteinExistence type="inferred from homology"/>
<evidence type="ECO:0000259" key="10">
    <source>
        <dbReference type="Pfam" id="PF13622"/>
    </source>
</evidence>
<dbReference type="InterPro" id="IPR049449">
    <property type="entry name" value="TesB_ACOT8-like_N"/>
</dbReference>
<dbReference type="CDD" id="cd03445">
    <property type="entry name" value="Thioesterase_II_repeat2"/>
    <property type="match status" value="1"/>
</dbReference>
<evidence type="ECO:0000259" key="9">
    <source>
        <dbReference type="Pfam" id="PF02551"/>
    </source>
</evidence>
<dbReference type="GO" id="GO:0005829">
    <property type="term" value="C:cytosol"/>
    <property type="evidence" value="ECO:0007669"/>
    <property type="project" value="TreeGrafter"/>
</dbReference>
<dbReference type="Pfam" id="PF02551">
    <property type="entry name" value="Acyl_CoA_thio"/>
    <property type="match status" value="1"/>
</dbReference>
<evidence type="ECO:0000256" key="7">
    <source>
        <dbReference type="ARBA" id="ARBA00071120"/>
    </source>
</evidence>
<comment type="catalytic activity">
    <reaction evidence="6">
        <text>a fatty acyl-CoA + H2O = a fatty acid + CoA + H(+)</text>
        <dbReference type="Rhea" id="RHEA:16781"/>
        <dbReference type="ChEBI" id="CHEBI:15377"/>
        <dbReference type="ChEBI" id="CHEBI:15378"/>
        <dbReference type="ChEBI" id="CHEBI:28868"/>
        <dbReference type="ChEBI" id="CHEBI:57287"/>
        <dbReference type="ChEBI" id="CHEBI:77636"/>
        <dbReference type="EC" id="3.1.2.20"/>
    </reaction>
    <physiologicalReaction direction="left-to-right" evidence="6">
        <dbReference type="Rhea" id="RHEA:16782"/>
    </physiologicalReaction>
</comment>
<feature type="domain" description="Acyl-CoA thioesterase 2 C-terminal" evidence="9">
    <location>
        <begin position="181"/>
        <end position="287"/>
    </location>
</feature>
<evidence type="ECO:0000256" key="3">
    <source>
        <dbReference type="ARBA" id="ARBA00022801"/>
    </source>
</evidence>
<evidence type="ECO:0000256" key="1">
    <source>
        <dbReference type="ARBA" id="ARBA00006538"/>
    </source>
</evidence>
<evidence type="ECO:0000256" key="6">
    <source>
        <dbReference type="ARBA" id="ARBA00050943"/>
    </source>
</evidence>
<evidence type="ECO:0000256" key="2">
    <source>
        <dbReference type="ARBA" id="ARBA00011881"/>
    </source>
</evidence>
<sequence length="292" mass="33346">MTDPLDELIAALNPEQIDDNTFVGQTPSTSLKRVFGGQVFAQAMRASQKTVEENRQIHSQHGYFIRPGDPNLPIIYSIDRVRDGKSFSTRSASATQNNKVIFSCQMSYQIPENGYEYQKPMPECKGPEECENDNERWRKASESLNPDNQMKSKLHRAKLRSIEMRSVDPIDFINPKPKKPEQLIWVKTSKHIPDCSGQHMHQAILAFLSDFNIMTTSLIPHGISILNKKLQPASLDHTIWFHDKFKVDDWLLYQLDSPRTSSSRGLNRGSFFSLDGRLVASTVQEGLIRIRE</sequence>
<evidence type="ECO:0000256" key="5">
    <source>
        <dbReference type="ARBA" id="ARBA00038894"/>
    </source>
</evidence>
<feature type="domain" description="Acyl-CoA thioesterase-like N-terminal HotDog" evidence="10">
    <location>
        <begin position="33"/>
        <end position="108"/>
    </location>
</feature>
<keyword evidence="4" id="KW-0443">Lipid metabolism</keyword>
<dbReference type="InterPro" id="IPR003703">
    <property type="entry name" value="Acyl_CoA_thio"/>
</dbReference>
<protein>
    <recommendedName>
        <fullName evidence="7">Acyl-CoA thioesterase 2</fullName>
        <ecNumber evidence="5">3.1.2.20</ecNumber>
    </recommendedName>
    <alternativeName>
        <fullName evidence="8">Thioesterase II</fullName>
    </alternativeName>
</protein>
<dbReference type="InterPro" id="IPR042171">
    <property type="entry name" value="Acyl-CoA_hotdog"/>
</dbReference>
<dbReference type="FunFam" id="2.40.160.210:FF:000001">
    <property type="entry name" value="Acyl-CoA thioesterase II"/>
    <property type="match status" value="1"/>
</dbReference>
<dbReference type="EMBL" id="SHBO01000013">
    <property type="protein sequence ID" value="RZO07322.1"/>
    <property type="molecule type" value="Genomic_DNA"/>
</dbReference>
<evidence type="ECO:0000313" key="11">
    <source>
        <dbReference type="EMBL" id="RZO07322.1"/>
    </source>
</evidence>
<dbReference type="InterPro" id="IPR025652">
    <property type="entry name" value="TesB_C"/>
</dbReference>
<comment type="subunit">
    <text evidence="2">Homotetramer.</text>
</comment>
<dbReference type="PANTHER" id="PTHR11066:SF34">
    <property type="entry name" value="ACYL-COENZYME A THIOESTERASE 8"/>
    <property type="match status" value="1"/>
</dbReference>
<accession>A0A520LMQ9</accession>
<dbReference type="CDD" id="cd03444">
    <property type="entry name" value="Thioesterase_II_repeat1"/>
    <property type="match status" value="1"/>
</dbReference>
<reference evidence="11 12" key="1">
    <citation type="submission" date="2019-02" db="EMBL/GenBank/DDBJ databases">
        <title>Prokaryotic population dynamics and viral predation in marine succession experiment using metagenomics: the confinement effect.</title>
        <authorList>
            <person name="Haro-Moreno J.M."/>
            <person name="Rodriguez-Valera F."/>
            <person name="Lopez-Perez M."/>
        </authorList>
    </citation>
    <scope>NUCLEOTIDE SEQUENCE [LARGE SCALE GENOMIC DNA]</scope>
    <source>
        <strain evidence="11">MED-G169</strain>
    </source>
</reference>
<gene>
    <name evidence="11" type="ORF">EVB02_01735</name>
</gene>
<dbReference type="AlphaFoldDB" id="A0A520LMQ9"/>
<dbReference type="InterPro" id="IPR029069">
    <property type="entry name" value="HotDog_dom_sf"/>
</dbReference>
<dbReference type="Gene3D" id="2.40.160.210">
    <property type="entry name" value="Acyl-CoA thioesterase, double hotdog domain"/>
    <property type="match status" value="1"/>
</dbReference>
<dbReference type="GO" id="GO:0009062">
    <property type="term" value="P:fatty acid catabolic process"/>
    <property type="evidence" value="ECO:0007669"/>
    <property type="project" value="TreeGrafter"/>
</dbReference>
<dbReference type="Proteomes" id="UP000318148">
    <property type="component" value="Unassembled WGS sequence"/>
</dbReference>
<dbReference type="Pfam" id="PF13622">
    <property type="entry name" value="4HBT_3"/>
    <property type="match status" value="1"/>
</dbReference>
<dbReference type="SUPFAM" id="SSF54637">
    <property type="entry name" value="Thioesterase/thiol ester dehydrase-isomerase"/>
    <property type="match status" value="2"/>
</dbReference>
<keyword evidence="3" id="KW-0378">Hydrolase</keyword>
<dbReference type="EC" id="3.1.2.20" evidence="5"/>
<comment type="similarity">
    <text evidence="1">Belongs to the C/M/P thioester hydrolase family.</text>
</comment>
<dbReference type="GO" id="GO:0047617">
    <property type="term" value="F:fatty acyl-CoA hydrolase activity"/>
    <property type="evidence" value="ECO:0007669"/>
    <property type="project" value="UniProtKB-EC"/>
</dbReference>
<comment type="caution">
    <text evidence="11">The sequence shown here is derived from an EMBL/GenBank/DDBJ whole genome shotgun (WGS) entry which is preliminary data.</text>
</comment>
<evidence type="ECO:0000313" key="12">
    <source>
        <dbReference type="Proteomes" id="UP000318148"/>
    </source>
</evidence>
<name>A0A520LMQ9_9GAMM</name>
<evidence type="ECO:0000256" key="8">
    <source>
        <dbReference type="ARBA" id="ARBA00079653"/>
    </source>
</evidence>
<organism evidence="11 12">
    <name type="scientific">SAR92 clade bacterium</name>
    <dbReference type="NCBI Taxonomy" id="2315479"/>
    <lineage>
        <taxon>Bacteria</taxon>
        <taxon>Pseudomonadati</taxon>
        <taxon>Pseudomonadota</taxon>
        <taxon>Gammaproteobacteria</taxon>
        <taxon>Cellvibrionales</taxon>
        <taxon>Porticoccaceae</taxon>
        <taxon>SAR92 clade</taxon>
    </lineage>
</organism>
<evidence type="ECO:0000256" key="4">
    <source>
        <dbReference type="ARBA" id="ARBA00023098"/>
    </source>
</evidence>